<keyword evidence="1" id="KW-0175">Coiled coil</keyword>
<feature type="region of interest" description="Disordered" evidence="2">
    <location>
        <begin position="111"/>
        <end position="155"/>
    </location>
</feature>
<gene>
    <name evidence="3" type="ORF">DGYR_LOCUS10428</name>
</gene>
<feature type="coiled-coil region" evidence="1">
    <location>
        <begin position="333"/>
        <end position="360"/>
    </location>
</feature>
<evidence type="ECO:0000256" key="2">
    <source>
        <dbReference type="SAM" id="MobiDB-lite"/>
    </source>
</evidence>
<feature type="region of interest" description="Disordered" evidence="2">
    <location>
        <begin position="67"/>
        <end position="95"/>
    </location>
</feature>
<evidence type="ECO:0000313" key="3">
    <source>
        <dbReference type="EMBL" id="CAD5122638.1"/>
    </source>
</evidence>
<protein>
    <submittedName>
        <fullName evidence="3">DgyrCDS11047</fullName>
    </submittedName>
</protein>
<proteinExistence type="predicted"/>
<dbReference type="Proteomes" id="UP000549394">
    <property type="component" value="Unassembled WGS sequence"/>
</dbReference>
<reference evidence="3 4" key="1">
    <citation type="submission" date="2020-08" db="EMBL/GenBank/DDBJ databases">
        <authorList>
            <person name="Hejnol A."/>
        </authorList>
    </citation>
    <scope>NUCLEOTIDE SEQUENCE [LARGE SCALE GENOMIC DNA]</scope>
</reference>
<evidence type="ECO:0000256" key="1">
    <source>
        <dbReference type="SAM" id="Coils"/>
    </source>
</evidence>
<feature type="region of interest" description="Disordered" evidence="2">
    <location>
        <begin position="1"/>
        <end position="52"/>
    </location>
</feature>
<keyword evidence="4" id="KW-1185">Reference proteome</keyword>
<feature type="compositionally biased region" description="Polar residues" evidence="2">
    <location>
        <begin position="67"/>
        <end position="80"/>
    </location>
</feature>
<feature type="compositionally biased region" description="Low complexity" evidence="2">
    <location>
        <begin position="111"/>
        <end position="123"/>
    </location>
</feature>
<feature type="region of interest" description="Disordered" evidence="2">
    <location>
        <begin position="361"/>
        <end position="387"/>
    </location>
</feature>
<dbReference type="EMBL" id="CAJFCJ010000018">
    <property type="protein sequence ID" value="CAD5122638.1"/>
    <property type="molecule type" value="Genomic_DNA"/>
</dbReference>
<accession>A0A7I8W267</accession>
<name>A0A7I8W267_9ANNE</name>
<comment type="caution">
    <text evidence="3">The sequence shown here is derived from an EMBL/GenBank/DDBJ whole genome shotgun (WGS) entry which is preliminary data.</text>
</comment>
<evidence type="ECO:0000313" key="4">
    <source>
        <dbReference type="Proteomes" id="UP000549394"/>
    </source>
</evidence>
<sequence>MEKKNTSYMEIANSRQSKLVKPKSRLPAPKTALHRLKDNGDSKSNTKNAFIPETEIKMIDDASSMTACSKETLSENTSVDSIKEPSKAKNNGSKSRIKSISKLFSFGKSAKNSVSSNSNSAKAPIPLKCNTKLKSPTSLSKVHAKSSRDEKRLPLNKEKETTVEKNVAKDNSQRETFQSKLKPLKTTISKPAIIRPKELSLKKSADDNVFVAETHNLKNSSKTEVKKPLPPLAQAEDLTLNSDDLMDDYDDVGEISTYTNGSSAVIDNHASSISTRRTGRTFSFPPPMAESPHNSIELDASIYNHVVSDVTGLKTLLLKLKRCLNESEDLEGYLDRERRIHELEKENELLKKQLRNQHCISSASTQTESTFSHSSLNSNMTRSSPMQDCNCKALRL</sequence>
<feature type="compositionally biased region" description="Basic and acidic residues" evidence="2">
    <location>
        <begin position="146"/>
        <end position="155"/>
    </location>
</feature>
<dbReference type="AlphaFoldDB" id="A0A7I8W267"/>
<organism evidence="3 4">
    <name type="scientific">Dimorphilus gyrociliatus</name>
    <dbReference type="NCBI Taxonomy" id="2664684"/>
    <lineage>
        <taxon>Eukaryota</taxon>
        <taxon>Metazoa</taxon>
        <taxon>Spiralia</taxon>
        <taxon>Lophotrochozoa</taxon>
        <taxon>Annelida</taxon>
        <taxon>Polychaeta</taxon>
        <taxon>Polychaeta incertae sedis</taxon>
        <taxon>Dinophilidae</taxon>
        <taxon>Dimorphilus</taxon>
    </lineage>
</organism>